<dbReference type="EMBL" id="JAGKHQ010000001">
    <property type="protein sequence ID" value="KAG7524966.1"/>
    <property type="molecule type" value="Genomic_DNA"/>
</dbReference>
<gene>
    <name evidence="3" type="ORF">JOB18_019814</name>
</gene>
<dbReference type="GO" id="GO:0003097">
    <property type="term" value="P:renal water transport"/>
    <property type="evidence" value="ECO:0007669"/>
    <property type="project" value="TreeGrafter"/>
</dbReference>
<dbReference type="GO" id="GO:0016020">
    <property type="term" value="C:membrane"/>
    <property type="evidence" value="ECO:0007669"/>
    <property type="project" value="InterPro"/>
</dbReference>
<dbReference type="Pfam" id="PF00230">
    <property type="entry name" value="MIP"/>
    <property type="match status" value="2"/>
</dbReference>
<feature type="transmembrane region" description="Helical" evidence="2">
    <location>
        <begin position="88"/>
        <end position="109"/>
    </location>
</feature>
<reference evidence="3 4" key="1">
    <citation type="journal article" date="2021" name="Sci. Rep.">
        <title>Chromosome anchoring in Senegalese sole (Solea senegalensis) reveals sex-associated markers and genome rearrangements in flatfish.</title>
        <authorList>
            <person name="Guerrero-Cozar I."/>
            <person name="Gomez-Garrido J."/>
            <person name="Berbel C."/>
            <person name="Martinez-Blanch J.F."/>
            <person name="Alioto T."/>
            <person name="Claros M.G."/>
            <person name="Gagnaire P.A."/>
            <person name="Manchado M."/>
        </authorList>
    </citation>
    <scope>NUCLEOTIDE SEQUENCE [LARGE SCALE GENOMIC DNA]</scope>
    <source>
        <strain evidence="3">Sse05_10M</strain>
    </source>
</reference>
<feature type="transmembrane region" description="Helical" evidence="2">
    <location>
        <begin position="129"/>
        <end position="148"/>
    </location>
</feature>
<dbReference type="GO" id="GO:0035379">
    <property type="term" value="F:carbon dioxide transmembrane transporter activity"/>
    <property type="evidence" value="ECO:0007669"/>
    <property type="project" value="TreeGrafter"/>
</dbReference>
<organism evidence="3 4">
    <name type="scientific">Solea senegalensis</name>
    <name type="common">Senegalese sole</name>
    <dbReference type="NCBI Taxonomy" id="28829"/>
    <lineage>
        <taxon>Eukaryota</taxon>
        <taxon>Metazoa</taxon>
        <taxon>Chordata</taxon>
        <taxon>Craniata</taxon>
        <taxon>Vertebrata</taxon>
        <taxon>Euteleostomi</taxon>
        <taxon>Actinopterygii</taxon>
        <taxon>Neopterygii</taxon>
        <taxon>Teleostei</taxon>
        <taxon>Neoteleostei</taxon>
        <taxon>Acanthomorphata</taxon>
        <taxon>Carangaria</taxon>
        <taxon>Pleuronectiformes</taxon>
        <taxon>Pleuronectoidei</taxon>
        <taxon>Soleidae</taxon>
        <taxon>Solea</taxon>
    </lineage>
</organism>
<dbReference type="GO" id="GO:0015250">
    <property type="term" value="F:water channel activity"/>
    <property type="evidence" value="ECO:0007669"/>
    <property type="project" value="TreeGrafter"/>
</dbReference>
<dbReference type="GO" id="GO:0008519">
    <property type="term" value="F:ammonium channel activity"/>
    <property type="evidence" value="ECO:0007669"/>
    <property type="project" value="TreeGrafter"/>
</dbReference>
<evidence type="ECO:0000313" key="3">
    <source>
        <dbReference type="EMBL" id="KAG7524966.1"/>
    </source>
</evidence>
<dbReference type="PANTHER" id="PTHR19139">
    <property type="entry name" value="AQUAPORIN TRANSPORTER"/>
    <property type="match status" value="1"/>
</dbReference>
<dbReference type="CDD" id="cd00333">
    <property type="entry name" value="MIP"/>
    <property type="match status" value="1"/>
</dbReference>
<evidence type="ECO:0000256" key="2">
    <source>
        <dbReference type="SAM" id="Phobius"/>
    </source>
</evidence>
<dbReference type="PROSITE" id="PS00221">
    <property type="entry name" value="MIP"/>
    <property type="match status" value="1"/>
</dbReference>
<dbReference type="Proteomes" id="UP000693946">
    <property type="component" value="Linkage Group LG1"/>
</dbReference>
<evidence type="ECO:0000256" key="1">
    <source>
        <dbReference type="ARBA" id="ARBA00006175"/>
    </source>
</evidence>
<dbReference type="PANTHER" id="PTHR19139:SF161">
    <property type="entry name" value="AQUAPORIN-1"/>
    <property type="match status" value="1"/>
</dbReference>
<feature type="transmembrane region" description="Helical" evidence="2">
    <location>
        <begin position="12"/>
        <end position="32"/>
    </location>
</feature>
<sequence length="300" mass="32305">MSEIKTWAFWRAFLAESLGMMIFVFIGLSAAIGDRNNTYPDQEIKVAFAFGLAIATLAQSIGHISGAHLNPAITLGLLASCQMSILRALFYVIAQILGAVAGSAFVNAIRPEIIDSLGVNKLNGVSPSQGFAIEFLLTFQLVLCVLAVTDKRRDVAGFAPLAIGLSVGLGHLAGVSASRHSLTSRPSLISILGWIVSPSYCGLIQWICIRYTGCGINPARSFGPAIILQSFDDHWVYWAGPMSASVVAALLYNYVLTSSHESFREKTRALFCGGSSPESENREPLLEHVEDVKWSKEPGV</sequence>
<keyword evidence="2" id="KW-0472">Membrane</keyword>
<proteinExistence type="inferred from homology"/>
<comment type="caution">
    <text evidence="3">The sequence shown here is derived from an EMBL/GenBank/DDBJ whole genome shotgun (WGS) entry which is preliminary data.</text>
</comment>
<keyword evidence="2" id="KW-0812">Transmembrane</keyword>
<protein>
    <submittedName>
        <fullName evidence="3">Aquaporin-1-like</fullName>
    </submittedName>
</protein>
<keyword evidence="4" id="KW-1185">Reference proteome</keyword>
<dbReference type="GO" id="GO:0015168">
    <property type="term" value="F:glycerol transmembrane transporter activity"/>
    <property type="evidence" value="ECO:0007669"/>
    <property type="project" value="TreeGrafter"/>
</dbReference>
<dbReference type="GO" id="GO:0006972">
    <property type="term" value="P:hyperosmotic response"/>
    <property type="evidence" value="ECO:0007669"/>
    <property type="project" value="TreeGrafter"/>
</dbReference>
<feature type="transmembrane region" description="Helical" evidence="2">
    <location>
        <begin position="155"/>
        <end position="177"/>
    </location>
</feature>
<feature type="transmembrane region" description="Helical" evidence="2">
    <location>
        <begin position="235"/>
        <end position="256"/>
    </location>
</feature>
<name>A0AAV6T6D0_SOLSE</name>
<dbReference type="InterPro" id="IPR000425">
    <property type="entry name" value="MIP"/>
</dbReference>
<dbReference type="InterPro" id="IPR034294">
    <property type="entry name" value="Aquaporin_transptr"/>
</dbReference>
<feature type="transmembrane region" description="Helical" evidence="2">
    <location>
        <begin position="44"/>
        <end position="67"/>
    </location>
</feature>
<evidence type="ECO:0000313" key="4">
    <source>
        <dbReference type="Proteomes" id="UP000693946"/>
    </source>
</evidence>
<keyword evidence="2" id="KW-1133">Transmembrane helix</keyword>
<accession>A0AAV6T6D0</accession>
<comment type="similarity">
    <text evidence="1">Belongs to the MIP/aquaporin (TC 1.A.8) family.</text>
</comment>
<dbReference type="AlphaFoldDB" id="A0AAV6T6D0"/>
<dbReference type="InterPro" id="IPR022357">
    <property type="entry name" value="MIP_CS"/>
</dbReference>